<dbReference type="PROSITE" id="PS51038">
    <property type="entry name" value="BAH"/>
    <property type="match status" value="1"/>
</dbReference>
<dbReference type="PANTHER" id="PTHR31917:SF101">
    <property type="entry name" value="OS07G0607300 PROTEIN"/>
    <property type="match status" value="1"/>
</dbReference>
<sequence length="778" mass="86835">RVASQEEAARILLFSRALICPPIQVAGGHLCLSFLLSLRCRSTFRSLPPPWRPEPPSSEGDGLPAQTHSGKPGLPLLSMVPLLVEAVGALVFPMISPPSSGVLGPVFLGFSLFRLLGSGGNRDLCTSAALGLLPRVAMSVNGCNFVEWREHFVSQERGSRVVHYYLEDSSGESFLAAVGTERSLRHMLYVVAEEFLQVIGIDKSGASCLKWRSRREVVDWLTSFLPKQICTRDLSNSPINVPFDAVNEPESFVNKNVDQFTRNLKGYSTSDIFWSGVSWICGKQLKHYHSFCRNGTTIAVGLITFSIVASRFVVLNSHFSHFFLSSLGYLQIHSFVLVMSEEEENHYLAYLEDMYEDKKGQKKVRVRWFHQNQEVVGQIPPPAPHPREVFITPYTQVISAECVDDLATVVTPEHYSKCLATLPYACSAGIHLCSRQYSKNKFKPFDLSSLRGYFEQPILACLDILNMSREEEEEPIDRSIVKRGSKKITNLRGHLSFMADRLSVRPLGHVSQVTTRDQTYQNLKFGLSGKKTLAVRFLGPHAQAMPPFKVDEKVELLCQDSGIRGCWFRCTVLQLSQKRVKVHYDDLQDEDGCGNLEMFDFAVSRGSWALTFKRNLSHEEVDYLEQMLSILLDYRPIRGEDVILNCHSGDLRTSKDWIKNSWMNIEVNPDILSVISSVSSAMKLSASATFAKASESGCSAMSDQEAAATLKLNSNEEVAQTQASLSGGVAGPLEIMKQVYSRKRRREEDDNREDVKRGEQDGKRTGDSNTGDSGGVDS</sequence>
<feature type="compositionally biased region" description="Basic and acidic residues" evidence="1">
    <location>
        <begin position="746"/>
        <end position="766"/>
    </location>
</feature>
<dbReference type="Pfam" id="PF01426">
    <property type="entry name" value="BAH"/>
    <property type="match status" value="1"/>
</dbReference>
<reference evidence="3" key="1">
    <citation type="submission" date="2017-07" db="EMBL/GenBank/DDBJ databases">
        <title>Taro Niue Genome Assembly and Annotation.</title>
        <authorList>
            <person name="Atibalentja N."/>
            <person name="Keating K."/>
            <person name="Fields C.J."/>
        </authorList>
    </citation>
    <scope>NUCLEOTIDE SEQUENCE</scope>
    <source>
        <strain evidence="3">Niue_2</strain>
        <tissue evidence="3">Leaf</tissue>
    </source>
</reference>
<feature type="region of interest" description="Disordered" evidence="1">
    <location>
        <begin position="740"/>
        <end position="778"/>
    </location>
</feature>
<dbReference type="SMART" id="SM00439">
    <property type="entry name" value="BAH"/>
    <property type="match status" value="1"/>
</dbReference>
<dbReference type="Pfam" id="PF05641">
    <property type="entry name" value="Agenet"/>
    <property type="match status" value="1"/>
</dbReference>
<evidence type="ECO:0000259" key="2">
    <source>
        <dbReference type="PROSITE" id="PS51038"/>
    </source>
</evidence>
<comment type="caution">
    <text evidence="3">The sequence shown here is derived from an EMBL/GenBank/DDBJ whole genome shotgun (WGS) entry which is preliminary data.</text>
</comment>
<keyword evidence="4" id="KW-1185">Reference proteome</keyword>
<feature type="non-terminal residue" evidence="3">
    <location>
        <position position="1"/>
    </location>
</feature>
<dbReference type="Gene3D" id="2.30.30.490">
    <property type="match status" value="1"/>
</dbReference>
<proteinExistence type="predicted"/>
<name>A0A843WGG8_COLES</name>
<dbReference type="Proteomes" id="UP000652761">
    <property type="component" value="Unassembled WGS sequence"/>
</dbReference>
<dbReference type="PANTHER" id="PTHR31917">
    <property type="entry name" value="AGENET DOMAIN-CONTAINING PROTEIN-RELATED"/>
    <property type="match status" value="1"/>
</dbReference>
<dbReference type="EMBL" id="NMUH01003084">
    <property type="protein sequence ID" value="MQM03705.1"/>
    <property type="molecule type" value="Genomic_DNA"/>
</dbReference>
<dbReference type="GO" id="GO:0003682">
    <property type="term" value="F:chromatin binding"/>
    <property type="evidence" value="ECO:0007669"/>
    <property type="project" value="InterPro"/>
</dbReference>
<dbReference type="InterPro" id="IPR008395">
    <property type="entry name" value="Agenet-like_dom"/>
</dbReference>
<dbReference type="InterPro" id="IPR001025">
    <property type="entry name" value="BAH_dom"/>
</dbReference>
<gene>
    <name evidence="3" type="ORF">Taro_036490</name>
</gene>
<feature type="domain" description="BAH" evidence="2">
    <location>
        <begin position="328"/>
        <end position="448"/>
    </location>
</feature>
<dbReference type="InterPro" id="IPR043151">
    <property type="entry name" value="BAH_sf"/>
</dbReference>
<accession>A0A843WGG8</accession>
<organism evidence="3 4">
    <name type="scientific">Colocasia esculenta</name>
    <name type="common">Wild taro</name>
    <name type="synonym">Arum esculentum</name>
    <dbReference type="NCBI Taxonomy" id="4460"/>
    <lineage>
        <taxon>Eukaryota</taxon>
        <taxon>Viridiplantae</taxon>
        <taxon>Streptophyta</taxon>
        <taxon>Embryophyta</taxon>
        <taxon>Tracheophyta</taxon>
        <taxon>Spermatophyta</taxon>
        <taxon>Magnoliopsida</taxon>
        <taxon>Liliopsida</taxon>
        <taxon>Araceae</taxon>
        <taxon>Aroideae</taxon>
        <taxon>Colocasieae</taxon>
        <taxon>Colocasia</taxon>
    </lineage>
</organism>
<protein>
    <recommendedName>
        <fullName evidence="2">BAH domain-containing protein</fullName>
    </recommendedName>
</protein>
<dbReference type="OrthoDB" id="1883212at2759"/>
<dbReference type="AlphaFoldDB" id="A0A843WGG8"/>
<evidence type="ECO:0000256" key="1">
    <source>
        <dbReference type="SAM" id="MobiDB-lite"/>
    </source>
</evidence>
<evidence type="ECO:0000313" key="4">
    <source>
        <dbReference type="Proteomes" id="UP000652761"/>
    </source>
</evidence>
<evidence type="ECO:0000313" key="3">
    <source>
        <dbReference type="EMBL" id="MQM03705.1"/>
    </source>
</evidence>